<gene>
    <name evidence="2" type="ORF">BJ508DRAFT_315211</name>
</gene>
<dbReference type="Pfam" id="PF14223">
    <property type="entry name" value="Retrotran_gag_2"/>
    <property type="match status" value="1"/>
</dbReference>
<sequence length="226" mass="26320">MPFPQDDEMRRQQMNYFTFGKLIGKQNFAIRYSSIIDELKLTGCYRILDGSVTMPDKSQYNIPEIPTPPLQPPPTATAEEREEYDRLSVQYRTDLNTYKLAYDLWSKAFKYYDHLSKKCTITIKRTLSEHPLSRVLNCYNPVKIWQTLEAAYKDEGIAASMVLVLEIMAMKYDGVSDFSVFLDKFISKLNHLILLDLDLRKREKIQFLLNAMPETFGVFIGTFLPN</sequence>
<proteinExistence type="predicted"/>
<dbReference type="Proteomes" id="UP000275078">
    <property type="component" value="Unassembled WGS sequence"/>
</dbReference>
<dbReference type="AlphaFoldDB" id="A0A3N4HHZ2"/>
<organism evidence="2 3">
    <name type="scientific">Ascobolus immersus RN42</name>
    <dbReference type="NCBI Taxonomy" id="1160509"/>
    <lineage>
        <taxon>Eukaryota</taxon>
        <taxon>Fungi</taxon>
        <taxon>Dikarya</taxon>
        <taxon>Ascomycota</taxon>
        <taxon>Pezizomycotina</taxon>
        <taxon>Pezizomycetes</taxon>
        <taxon>Pezizales</taxon>
        <taxon>Ascobolaceae</taxon>
        <taxon>Ascobolus</taxon>
    </lineage>
</organism>
<feature type="region of interest" description="Disordered" evidence="1">
    <location>
        <begin position="60"/>
        <end position="82"/>
    </location>
</feature>
<evidence type="ECO:0000313" key="2">
    <source>
        <dbReference type="EMBL" id="RPA71881.1"/>
    </source>
</evidence>
<protein>
    <submittedName>
        <fullName evidence="2">Uncharacterized protein</fullName>
    </submittedName>
</protein>
<evidence type="ECO:0000256" key="1">
    <source>
        <dbReference type="SAM" id="MobiDB-lite"/>
    </source>
</evidence>
<keyword evidence="3" id="KW-1185">Reference proteome</keyword>
<evidence type="ECO:0000313" key="3">
    <source>
        <dbReference type="Proteomes" id="UP000275078"/>
    </source>
</evidence>
<feature type="compositionally biased region" description="Pro residues" evidence="1">
    <location>
        <begin position="65"/>
        <end position="75"/>
    </location>
</feature>
<name>A0A3N4HHZ2_ASCIM</name>
<dbReference type="EMBL" id="ML119893">
    <property type="protein sequence ID" value="RPA71881.1"/>
    <property type="molecule type" value="Genomic_DNA"/>
</dbReference>
<reference evidence="2 3" key="1">
    <citation type="journal article" date="2018" name="Nat. Ecol. Evol.">
        <title>Pezizomycetes genomes reveal the molecular basis of ectomycorrhizal truffle lifestyle.</title>
        <authorList>
            <person name="Murat C."/>
            <person name="Payen T."/>
            <person name="Noel B."/>
            <person name="Kuo A."/>
            <person name="Morin E."/>
            <person name="Chen J."/>
            <person name="Kohler A."/>
            <person name="Krizsan K."/>
            <person name="Balestrini R."/>
            <person name="Da Silva C."/>
            <person name="Montanini B."/>
            <person name="Hainaut M."/>
            <person name="Levati E."/>
            <person name="Barry K.W."/>
            <person name="Belfiori B."/>
            <person name="Cichocki N."/>
            <person name="Clum A."/>
            <person name="Dockter R.B."/>
            <person name="Fauchery L."/>
            <person name="Guy J."/>
            <person name="Iotti M."/>
            <person name="Le Tacon F."/>
            <person name="Lindquist E.A."/>
            <person name="Lipzen A."/>
            <person name="Malagnac F."/>
            <person name="Mello A."/>
            <person name="Molinier V."/>
            <person name="Miyauchi S."/>
            <person name="Poulain J."/>
            <person name="Riccioni C."/>
            <person name="Rubini A."/>
            <person name="Sitrit Y."/>
            <person name="Splivallo R."/>
            <person name="Traeger S."/>
            <person name="Wang M."/>
            <person name="Zifcakova L."/>
            <person name="Wipf D."/>
            <person name="Zambonelli A."/>
            <person name="Paolocci F."/>
            <person name="Nowrousian M."/>
            <person name="Ottonello S."/>
            <person name="Baldrian P."/>
            <person name="Spatafora J.W."/>
            <person name="Henrissat B."/>
            <person name="Nagy L.G."/>
            <person name="Aury J.M."/>
            <person name="Wincker P."/>
            <person name="Grigoriev I.V."/>
            <person name="Bonfante P."/>
            <person name="Martin F.M."/>
        </authorList>
    </citation>
    <scope>NUCLEOTIDE SEQUENCE [LARGE SCALE GENOMIC DNA]</scope>
    <source>
        <strain evidence="2 3">RN42</strain>
    </source>
</reference>
<accession>A0A3N4HHZ2</accession>